<feature type="active site" description="Proton donor" evidence="15">
    <location>
        <position position="3"/>
    </location>
</feature>
<dbReference type="EC" id="3.2.2.23" evidence="15"/>
<evidence type="ECO:0000256" key="14">
    <source>
        <dbReference type="ARBA" id="ARBA00044632"/>
    </source>
</evidence>
<comment type="caution">
    <text evidence="15">Lacks conserved residue(s) required for the propagation of feature annotation.</text>
</comment>
<comment type="cofactor">
    <cofactor evidence="15">
        <name>Zn(2+)</name>
        <dbReference type="ChEBI" id="CHEBI:29105"/>
    </cofactor>
    <text evidence="15">Binds 1 zinc ion per subunit.</text>
</comment>
<keyword evidence="6 15" id="KW-0863">Zinc-finger</keyword>
<evidence type="ECO:0000256" key="11">
    <source>
        <dbReference type="ARBA" id="ARBA00023239"/>
    </source>
</evidence>
<name>A0ABU9YTC5_9RHOO</name>
<dbReference type="Gene3D" id="3.20.190.10">
    <property type="entry name" value="MutM-like, N-terminal"/>
    <property type="match status" value="1"/>
</dbReference>
<dbReference type="SUPFAM" id="SSF57716">
    <property type="entry name" value="Glucocorticoid receptor-like (DNA-binding domain)"/>
    <property type="match status" value="1"/>
</dbReference>
<evidence type="ECO:0000256" key="3">
    <source>
        <dbReference type="ARBA" id="ARBA00011245"/>
    </source>
</evidence>
<dbReference type="PROSITE" id="PS51066">
    <property type="entry name" value="ZF_FPG_2"/>
    <property type="match status" value="1"/>
</dbReference>
<dbReference type="NCBIfam" id="NF002211">
    <property type="entry name" value="PRK01103.1"/>
    <property type="match status" value="1"/>
</dbReference>
<dbReference type="PROSITE" id="PS51068">
    <property type="entry name" value="FPG_CAT"/>
    <property type="match status" value="1"/>
</dbReference>
<comment type="catalytic activity">
    <reaction evidence="14 15">
        <text>2'-deoxyribonucleotide-(2'-deoxyribose 5'-phosphate)-2'-deoxyribonucleotide-DNA = a 3'-end 2'-deoxyribonucleotide-(2,3-dehydro-2,3-deoxyribose 5'-phosphate)-DNA + a 5'-end 5'-phospho-2'-deoxyribonucleoside-DNA + H(+)</text>
        <dbReference type="Rhea" id="RHEA:66592"/>
        <dbReference type="Rhea" id="RHEA-COMP:13180"/>
        <dbReference type="Rhea" id="RHEA-COMP:16897"/>
        <dbReference type="Rhea" id="RHEA-COMP:17067"/>
        <dbReference type="ChEBI" id="CHEBI:15378"/>
        <dbReference type="ChEBI" id="CHEBI:136412"/>
        <dbReference type="ChEBI" id="CHEBI:157695"/>
        <dbReference type="ChEBI" id="CHEBI:167181"/>
        <dbReference type="EC" id="4.2.99.18"/>
    </reaction>
</comment>
<evidence type="ECO:0000256" key="15">
    <source>
        <dbReference type="HAMAP-Rule" id="MF_00103"/>
    </source>
</evidence>
<dbReference type="NCBIfam" id="TIGR00577">
    <property type="entry name" value="fpg"/>
    <property type="match status" value="1"/>
</dbReference>
<comment type="similarity">
    <text evidence="2 15">Belongs to the FPG family.</text>
</comment>
<evidence type="ECO:0000256" key="9">
    <source>
        <dbReference type="ARBA" id="ARBA00023125"/>
    </source>
</evidence>
<dbReference type="CDD" id="cd08966">
    <property type="entry name" value="EcFpg-like_N"/>
    <property type="match status" value="1"/>
</dbReference>
<sequence>MPELPEVETTRRGITEHIGGQQITAITVRQPRLRYPVPDNLAELLCGYRIDAVRRRAKYLLLDIASGSLLIHLGMSGSLRVLPAETPADKHDHFDLVLGERLLRLHDPRRFGAVLWVAPPVESHPLLAKLGIEPLEDSFDGPWLYQATRSSKTPIKLWLMDAQRVVGIGNIYASESLFRAGIHPDTPAGRLSAARCARLVQCVQETLQEALAAGGSTLRDFVAVNGRSGYFQQNYFVYAREGEACRVCGRAIRKVVMAQRSTFFCAHCQRR</sequence>
<organism evidence="18 19">
    <name type="scientific">Uliginosibacterium sediminicola</name>
    <dbReference type="NCBI Taxonomy" id="2024550"/>
    <lineage>
        <taxon>Bacteria</taxon>
        <taxon>Pseudomonadati</taxon>
        <taxon>Pseudomonadota</taxon>
        <taxon>Betaproteobacteria</taxon>
        <taxon>Rhodocyclales</taxon>
        <taxon>Zoogloeaceae</taxon>
        <taxon>Uliginosibacterium</taxon>
    </lineage>
</organism>
<dbReference type="InterPro" id="IPR000214">
    <property type="entry name" value="Znf_DNA_glyclase/AP_lyase"/>
</dbReference>
<keyword evidence="4 15" id="KW-0479">Metal-binding</keyword>
<feature type="active site" description="Proton donor; for delta-elimination activity" evidence="15">
    <location>
        <position position="260"/>
    </location>
</feature>
<evidence type="ECO:0000313" key="19">
    <source>
        <dbReference type="Proteomes" id="UP001410394"/>
    </source>
</evidence>
<evidence type="ECO:0000256" key="2">
    <source>
        <dbReference type="ARBA" id="ARBA00009409"/>
    </source>
</evidence>
<keyword evidence="11 15" id="KW-0456">Lyase</keyword>
<feature type="active site" description="Schiff-base intermediate with DNA" evidence="15">
    <location>
        <position position="2"/>
    </location>
</feature>
<gene>
    <name evidence="15 18" type="primary">mutM</name>
    <name evidence="15" type="synonym">fpg</name>
    <name evidence="18" type="ORF">ABDB84_00655</name>
</gene>
<accession>A0ABU9YTC5</accession>
<dbReference type="RefSeq" id="WP_345917734.1">
    <property type="nucleotide sequence ID" value="NZ_JBDIVE010000001.1"/>
</dbReference>
<dbReference type="SMART" id="SM00898">
    <property type="entry name" value="Fapy_DNA_glyco"/>
    <property type="match status" value="1"/>
</dbReference>
<proteinExistence type="inferred from homology"/>
<evidence type="ECO:0000256" key="6">
    <source>
        <dbReference type="ARBA" id="ARBA00022771"/>
    </source>
</evidence>
<protein>
    <recommendedName>
        <fullName evidence="15">Formamidopyrimidine-DNA glycosylase</fullName>
        <shortName evidence="15">Fapy-DNA glycosylase</shortName>
        <ecNumber evidence="15">3.2.2.23</ecNumber>
    </recommendedName>
    <alternativeName>
        <fullName evidence="15">DNA-(apurinic or apyrimidinic site) lyase MutM</fullName>
        <shortName evidence="15">AP lyase MutM</shortName>
        <ecNumber evidence="15">4.2.99.18</ecNumber>
    </alternativeName>
</protein>
<feature type="domain" description="FPG-type" evidence="16">
    <location>
        <begin position="236"/>
        <end position="270"/>
    </location>
</feature>
<dbReference type="Pfam" id="PF06831">
    <property type="entry name" value="H2TH"/>
    <property type="match status" value="1"/>
</dbReference>
<feature type="active site" description="Proton donor; for beta-elimination activity" evidence="15">
    <location>
        <position position="58"/>
    </location>
</feature>
<comment type="subunit">
    <text evidence="3 15">Monomer.</text>
</comment>
<dbReference type="Gene3D" id="1.10.8.50">
    <property type="match status" value="1"/>
</dbReference>
<keyword evidence="13 15" id="KW-0326">Glycosidase</keyword>
<dbReference type="InterPro" id="IPR015886">
    <property type="entry name" value="H2TH_FPG"/>
</dbReference>
<keyword evidence="5 15" id="KW-0227">DNA damage</keyword>
<keyword evidence="9 15" id="KW-0238">DNA-binding</keyword>
<dbReference type="Pfam" id="PF01149">
    <property type="entry name" value="Fapy_DNA_glyco"/>
    <property type="match status" value="1"/>
</dbReference>
<keyword evidence="10 15" id="KW-0234">DNA repair</keyword>
<dbReference type="InterPro" id="IPR015887">
    <property type="entry name" value="DNA_glyclase_Znf_dom_DNA_BS"/>
</dbReference>
<comment type="catalytic activity">
    <reaction evidence="1 15">
        <text>Hydrolysis of DNA containing ring-opened 7-methylguanine residues, releasing 2,6-diamino-4-hydroxy-5-(N-methyl)formamidopyrimidine.</text>
        <dbReference type="EC" id="3.2.2.23"/>
    </reaction>
</comment>
<dbReference type="SUPFAM" id="SSF46946">
    <property type="entry name" value="S13-like H2TH domain"/>
    <property type="match status" value="1"/>
</dbReference>
<dbReference type="PANTHER" id="PTHR22993:SF9">
    <property type="entry name" value="FORMAMIDOPYRIMIDINE-DNA GLYCOSYLASE"/>
    <property type="match status" value="1"/>
</dbReference>
<dbReference type="InterPro" id="IPR010663">
    <property type="entry name" value="Znf_FPG/IleRS"/>
</dbReference>
<dbReference type="Pfam" id="PF06827">
    <property type="entry name" value="zf-FPG_IleRS"/>
    <property type="match status" value="1"/>
</dbReference>
<feature type="binding site" evidence="15">
    <location>
        <position position="109"/>
    </location>
    <ligand>
        <name>DNA</name>
        <dbReference type="ChEBI" id="CHEBI:16991"/>
    </ligand>
</feature>
<comment type="function">
    <text evidence="15">Involved in base excision repair of DNA damaged by oxidation or by mutagenic agents. Acts as DNA glycosylase that recognizes and removes damaged bases. Has a preference for oxidized purines, such as 7,8-dihydro-8-oxoguanine (8-oxoG). Has AP (apurinic/apyrimidinic) lyase activity and introduces nicks in the DNA strand. Cleaves the DNA backbone by beta-delta elimination to generate a single-strand break at the site of the removed base with both 3'- and 5'-phosphates.</text>
</comment>
<keyword evidence="8 15" id="KW-0862">Zinc</keyword>
<keyword evidence="7 15" id="KW-0378">Hydrolase</keyword>
<dbReference type="Proteomes" id="UP001410394">
    <property type="component" value="Unassembled WGS sequence"/>
</dbReference>
<feature type="binding site" evidence="15">
    <location>
        <position position="91"/>
    </location>
    <ligand>
        <name>DNA</name>
        <dbReference type="ChEBI" id="CHEBI:16991"/>
    </ligand>
</feature>
<keyword evidence="12 15" id="KW-0511">Multifunctional enzyme</keyword>
<evidence type="ECO:0000256" key="5">
    <source>
        <dbReference type="ARBA" id="ARBA00022763"/>
    </source>
</evidence>
<feature type="domain" description="Formamidopyrimidine-DNA glycosylase catalytic" evidence="17">
    <location>
        <begin position="2"/>
        <end position="112"/>
    </location>
</feature>
<comment type="caution">
    <text evidence="18">The sequence shown here is derived from an EMBL/GenBank/DDBJ whole genome shotgun (WGS) entry which is preliminary data.</text>
</comment>
<dbReference type="InterPro" id="IPR012319">
    <property type="entry name" value="FPG_cat"/>
</dbReference>
<evidence type="ECO:0000313" key="18">
    <source>
        <dbReference type="EMBL" id="MEN3066964.1"/>
    </source>
</evidence>
<dbReference type="InterPro" id="IPR035937">
    <property type="entry name" value="FPG_N"/>
</dbReference>
<reference evidence="18 19" key="1">
    <citation type="journal article" date="2018" name="Int. J. Syst. Evol. Microbiol.">
        <title>Uliginosibacterium sediminicola sp. nov., isolated from freshwater sediment.</title>
        <authorList>
            <person name="Hwang W.M."/>
            <person name="Kim S.M."/>
            <person name="Kang K."/>
            <person name="Ahn T.Y."/>
        </authorList>
    </citation>
    <scope>NUCLEOTIDE SEQUENCE [LARGE SCALE GENOMIC DNA]</scope>
    <source>
        <strain evidence="18 19">M1-21</strain>
    </source>
</reference>
<evidence type="ECO:0000259" key="17">
    <source>
        <dbReference type="PROSITE" id="PS51068"/>
    </source>
</evidence>
<dbReference type="EC" id="4.2.99.18" evidence="15"/>
<evidence type="ECO:0000256" key="4">
    <source>
        <dbReference type="ARBA" id="ARBA00022723"/>
    </source>
</evidence>
<dbReference type="SUPFAM" id="SSF81624">
    <property type="entry name" value="N-terminal domain of MutM-like DNA repair proteins"/>
    <property type="match status" value="1"/>
</dbReference>
<dbReference type="GO" id="GO:0008534">
    <property type="term" value="F:oxidized purine nucleobase lesion DNA N-glycosylase activity"/>
    <property type="evidence" value="ECO:0007669"/>
    <property type="project" value="UniProtKB-EC"/>
</dbReference>
<dbReference type="PROSITE" id="PS01242">
    <property type="entry name" value="ZF_FPG_1"/>
    <property type="match status" value="1"/>
</dbReference>
<dbReference type="EMBL" id="JBDIVE010000001">
    <property type="protein sequence ID" value="MEN3066964.1"/>
    <property type="molecule type" value="Genomic_DNA"/>
</dbReference>
<dbReference type="SMART" id="SM01232">
    <property type="entry name" value="H2TH"/>
    <property type="match status" value="1"/>
</dbReference>
<evidence type="ECO:0000256" key="12">
    <source>
        <dbReference type="ARBA" id="ARBA00023268"/>
    </source>
</evidence>
<dbReference type="GO" id="GO:0140078">
    <property type="term" value="F:class I DNA-(apurinic or apyrimidinic site) endonuclease activity"/>
    <property type="evidence" value="ECO:0007669"/>
    <property type="project" value="UniProtKB-EC"/>
</dbReference>
<dbReference type="HAMAP" id="MF_00103">
    <property type="entry name" value="Fapy_DNA_glycosyl"/>
    <property type="match status" value="1"/>
</dbReference>
<evidence type="ECO:0000256" key="1">
    <source>
        <dbReference type="ARBA" id="ARBA00001668"/>
    </source>
</evidence>
<evidence type="ECO:0000259" key="16">
    <source>
        <dbReference type="PROSITE" id="PS51066"/>
    </source>
</evidence>
<evidence type="ECO:0000256" key="7">
    <source>
        <dbReference type="ARBA" id="ARBA00022801"/>
    </source>
</evidence>
<evidence type="ECO:0000256" key="8">
    <source>
        <dbReference type="ARBA" id="ARBA00022833"/>
    </source>
</evidence>
<keyword evidence="19" id="KW-1185">Reference proteome</keyword>
<evidence type="ECO:0000256" key="10">
    <source>
        <dbReference type="ARBA" id="ARBA00023204"/>
    </source>
</evidence>
<evidence type="ECO:0000256" key="13">
    <source>
        <dbReference type="ARBA" id="ARBA00023295"/>
    </source>
</evidence>
<dbReference type="PANTHER" id="PTHR22993">
    <property type="entry name" value="FORMAMIDOPYRIMIDINE-DNA GLYCOSYLASE"/>
    <property type="match status" value="1"/>
</dbReference>
<dbReference type="InterPro" id="IPR010979">
    <property type="entry name" value="Ribosomal_uS13-like_H2TH"/>
</dbReference>
<dbReference type="InterPro" id="IPR020629">
    <property type="entry name" value="FPG_Glyclase"/>
</dbReference>